<accession>A0AAV9JEK7</accession>
<reference evidence="1 2" key="1">
    <citation type="submission" date="2021-11" db="EMBL/GenBank/DDBJ databases">
        <title>Black yeast isolated from Biological Soil Crust.</title>
        <authorList>
            <person name="Kurbessoian T."/>
        </authorList>
    </citation>
    <scope>NUCLEOTIDE SEQUENCE [LARGE SCALE GENOMIC DNA]</scope>
    <source>
        <strain evidence="1 2">CCFEE 5522</strain>
    </source>
</reference>
<dbReference type="PANTHER" id="PTHR28037:SF1">
    <property type="entry name" value="ALCOHOL O-ACETYLTRANSFERASE 1-RELATED"/>
    <property type="match status" value="1"/>
</dbReference>
<evidence type="ECO:0000313" key="2">
    <source>
        <dbReference type="Proteomes" id="UP001324427"/>
    </source>
</evidence>
<organism evidence="1 2">
    <name type="scientific">Oleoguttula mirabilis</name>
    <dbReference type="NCBI Taxonomy" id="1507867"/>
    <lineage>
        <taxon>Eukaryota</taxon>
        <taxon>Fungi</taxon>
        <taxon>Dikarya</taxon>
        <taxon>Ascomycota</taxon>
        <taxon>Pezizomycotina</taxon>
        <taxon>Dothideomycetes</taxon>
        <taxon>Dothideomycetidae</taxon>
        <taxon>Mycosphaerellales</taxon>
        <taxon>Teratosphaeriaceae</taxon>
        <taxon>Oleoguttula</taxon>
    </lineage>
</organism>
<evidence type="ECO:0008006" key="3">
    <source>
        <dbReference type="Google" id="ProtNLM"/>
    </source>
</evidence>
<name>A0AAV9JEK7_9PEZI</name>
<keyword evidence="2" id="KW-1185">Reference proteome</keyword>
<dbReference type="Proteomes" id="UP001324427">
    <property type="component" value="Unassembled WGS sequence"/>
</dbReference>
<evidence type="ECO:0000313" key="1">
    <source>
        <dbReference type="EMBL" id="KAK4543664.1"/>
    </source>
</evidence>
<dbReference type="InterPro" id="IPR052058">
    <property type="entry name" value="Alcohol_O-acetyltransferase"/>
</dbReference>
<proteinExistence type="predicted"/>
<dbReference type="EMBL" id="JAVFHQ010000030">
    <property type="protein sequence ID" value="KAK4543664.1"/>
    <property type="molecule type" value="Genomic_DNA"/>
</dbReference>
<sequence>MQDEVHPETDSNFIIGSRKWLHPATTQRHTSFSDVQVPFPSGRTALLSRSLSSPGKNEHRCIARHDLGYYGYVVVAGIYQAPTKLPSPLSTSYFFPALRHCFNILPILSAAVVGADTEYPQFVRPSHVNLQRHVRLVGRADAGSRDEQDVIKRAIIECHDRFAQHIDRVPPWDVTVIPLRPDPEADETRLCILFSYSHSHGDGTAGLPFHRTFLQGLQQHAATAQDFPANHDSVYEPPDRQLLPALEQVADLKISWSYLLGAIFSDRLPTFLRTALGLPSMTSVTDDTWLGSPISHDATTLRTGLEILVVKAVDIKAVISACRAHDARLTGLLHQLIVRALSQTLPKYTANVDSAPVAYDIVAQTPLNLSHLASGWASAADMVMAVSATQQLFPAASQQEPSNPAEEALWTGAKETGAKLAAAASTLTDQPIGLLRYVSEVRAWVVGQLGKARDCSYELSNIMMFDPEANSPQDTIGKEAEGKWEVGNMYFSQPANVVGPPLSFGVVSRKGGDLIVCLSWQCGVLDVSNEDVFAAEVLASLKSQVDSIVTGGNKC</sequence>
<dbReference type="AlphaFoldDB" id="A0AAV9JEK7"/>
<gene>
    <name evidence="1" type="ORF">LTR36_005309</name>
</gene>
<dbReference type="PANTHER" id="PTHR28037">
    <property type="entry name" value="ALCOHOL O-ACETYLTRANSFERASE 1-RELATED"/>
    <property type="match status" value="1"/>
</dbReference>
<protein>
    <recommendedName>
        <fullName evidence="3">Alcohol acetyltransferase</fullName>
    </recommendedName>
</protein>
<dbReference type="GO" id="GO:0008080">
    <property type="term" value="F:N-acetyltransferase activity"/>
    <property type="evidence" value="ECO:0007669"/>
    <property type="project" value="TreeGrafter"/>
</dbReference>
<comment type="caution">
    <text evidence="1">The sequence shown here is derived from an EMBL/GenBank/DDBJ whole genome shotgun (WGS) entry which is preliminary data.</text>
</comment>